<gene>
    <name evidence="2" type="ORF">ODALV1_LOCUS29876</name>
</gene>
<dbReference type="EMBL" id="CAXLJM020000160">
    <property type="protein sequence ID" value="CAL8143764.1"/>
    <property type="molecule type" value="Genomic_DNA"/>
</dbReference>
<feature type="chain" id="PRO_5046334916" evidence="1">
    <location>
        <begin position="18"/>
        <end position="164"/>
    </location>
</feature>
<keyword evidence="1" id="KW-0732">Signal</keyword>
<proteinExistence type="predicted"/>
<evidence type="ECO:0000313" key="3">
    <source>
        <dbReference type="Proteomes" id="UP001642540"/>
    </source>
</evidence>
<protein>
    <submittedName>
        <fullName evidence="2">Uncharacterized protein</fullName>
    </submittedName>
</protein>
<comment type="caution">
    <text evidence="2">The sequence shown here is derived from an EMBL/GenBank/DDBJ whole genome shotgun (WGS) entry which is preliminary data.</text>
</comment>
<reference evidence="2 3" key="1">
    <citation type="submission" date="2024-08" db="EMBL/GenBank/DDBJ databases">
        <authorList>
            <person name="Cucini C."/>
            <person name="Frati F."/>
        </authorList>
    </citation>
    <scope>NUCLEOTIDE SEQUENCE [LARGE SCALE GENOMIC DNA]</scope>
</reference>
<accession>A0ABP1S514</accession>
<evidence type="ECO:0000313" key="2">
    <source>
        <dbReference type="EMBL" id="CAL8143764.1"/>
    </source>
</evidence>
<name>A0ABP1S514_9HEXA</name>
<feature type="signal peptide" evidence="1">
    <location>
        <begin position="1"/>
        <end position="17"/>
    </location>
</feature>
<sequence length="164" mass="17858">MMWKLLISIAILAAAGASVSGLTLGVYESYLCAARRNFSSGFLSCNEDCQLSHGAIGGACLDPTRINRYNCICDAPSGQLPRREQQCLHDNVAFRDFCVLDCQCNHGAVTGHCNFGLKSCFCDGFNPTNRGCPAYSFQHFLLLVEHIFKVKAGLSSPIFLTGHK</sequence>
<keyword evidence="3" id="KW-1185">Reference proteome</keyword>
<evidence type="ECO:0000256" key="1">
    <source>
        <dbReference type="SAM" id="SignalP"/>
    </source>
</evidence>
<dbReference type="Proteomes" id="UP001642540">
    <property type="component" value="Unassembled WGS sequence"/>
</dbReference>
<organism evidence="2 3">
    <name type="scientific">Orchesella dallaii</name>
    <dbReference type="NCBI Taxonomy" id="48710"/>
    <lineage>
        <taxon>Eukaryota</taxon>
        <taxon>Metazoa</taxon>
        <taxon>Ecdysozoa</taxon>
        <taxon>Arthropoda</taxon>
        <taxon>Hexapoda</taxon>
        <taxon>Collembola</taxon>
        <taxon>Entomobryomorpha</taxon>
        <taxon>Entomobryoidea</taxon>
        <taxon>Orchesellidae</taxon>
        <taxon>Orchesellinae</taxon>
        <taxon>Orchesella</taxon>
    </lineage>
</organism>